<proteinExistence type="predicted"/>
<reference evidence="2" key="1">
    <citation type="submission" date="2019-06" db="EMBL/GenBank/DDBJ databases">
        <authorList>
            <person name="Zheng W."/>
        </authorList>
    </citation>
    <scope>NUCLEOTIDE SEQUENCE</scope>
    <source>
        <strain evidence="2">QDHG01</strain>
    </source>
</reference>
<accession>A0A8J8SXM4</accession>
<feature type="transmembrane region" description="Helical" evidence="1">
    <location>
        <begin position="115"/>
        <end position="135"/>
    </location>
</feature>
<organism evidence="2 3">
    <name type="scientific">Halteria grandinella</name>
    <dbReference type="NCBI Taxonomy" id="5974"/>
    <lineage>
        <taxon>Eukaryota</taxon>
        <taxon>Sar</taxon>
        <taxon>Alveolata</taxon>
        <taxon>Ciliophora</taxon>
        <taxon>Intramacronucleata</taxon>
        <taxon>Spirotrichea</taxon>
        <taxon>Stichotrichia</taxon>
        <taxon>Sporadotrichida</taxon>
        <taxon>Halteriidae</taxon>
        <taxon>Halteria</taxon>
    </lineage>
</organism>
<dbReference type="AlphaFoldDB" id="A0A8J8SXM4"/>
<evidence type="ECO:0000313" key="3">
    <source>
        <dbReference type="Proteomes" id="UP000785679"/>
    </source>
</evidence>
<evidence type="ECO:0008006" key="4">
    <source>
        <dbReference type="Google" id="ProtNLM"/>
    </source>
</evidence>
<keyword evidence="1" id="KW-1133">Transmembrane helix</keyword>
<keyword evidence="3" id="KW-1185">Reference proteome</keyword>
<dbReference type="EMBL" id="RRYP01016776">
    <property type="protein sequence ID" value="TNV74614.1"/>
    <property type="molecule type" value="Genomic_DNA"/>
</dbReference>
<evidence type="ECO:0000313" key="2">
    <source>
        <dbReference type="EMBL" id="TNV74614.1"/>
    </source>
</evidence>
<evidence type="ECO:0000256" key="1">
    <source>
        <dbReference type="SAM" id="Phobius"/>
    </source>
</evidence>
<comment type="caution">
    <text evidence="2">The sequence shown here is derived from an EMBL/GenBank/DDBJ whole genome shotgun (WGS) entry which is preliminary data.</text>
</comment>
<protein>
    <recommendedName>
        <fullName evidence="4">Transmembrane protein</fullName>
    </recommendedName>
</protein>
<dbReference type="Proteomes" id="UP000785679">
    <property type="component" value="Unassembled WGS sequence"/>
</dbReference>
<keyword evidence="1" id="KW-0472">Membrane</keyword>
<sequence length="159" mass="19584">MQIELVIFRIYVNCFSKHHAGFFIFFFLFKEHSQQNRTKCYLYRNIFQLLICLSFITSGKQDIYLIIYISIIKILTLQKIHNVLRQLDSEQHFLIYLQSGMTILSKRYKSQKSNYYHIFLYKIWIYSYHLLYYCIKQFFNEKRLIQDTIFYGKEMIISE</sequence>
<feature type="transmembrane region" description="Helical" evidence="1">
    <location>
        <begin position="6"/>
        <end position="29"/>
    </location>
</feature>
<keyword evidence="1" id="KW-0812">Transmembrane</keyword>
<gene>
    <name evidence="2" type="ORF">FGO68_gene11895</name>
</gene>
<name>A0A8J8SXM4_HALGN</name>